<dbReference type="EMBL" id="MU853402">
    <property type="protein sequence ID" value="KAK4137585.1"/>
    <property type="molecule type" value="Genomic_DNA"/>
</dbReference>
<feature type="compositionally biased region" description="Low complexity" evidence="1">
    <location>
        <begin position="87"/>
        <end position="107"/>
    </location>
</feature>
<feature type="region of interest" description="Disordered" evidence="1">
    <location>
        <begin position="75"/>
        <end position="107"/>
    </location>
</feature>
<comment type="caution">
    <text evidence="2">The sequence shown here is derived from an EMBL/GenBank/DDBJ whole genome shotgun (WGS) entry which is preliminary data.</text>
</comment>
<gene>
    <name evidence="2" type="ORF">BT67DRAFT_113996</name>
</gene>
<evidence type="ECO:0000256" key="1">
    <source>
        <dbReference type="SAM" id="MobiDB-lite"/>
    </source>
</evidence>
<reference evidence="2" key="1">
    <citation type="journal article" date="2023" name="Mol. Phylogenet. Evol.">
        <title>Genome-scale phylogeny and comparative genomics of the fungal order Sordariales.</title>
        <authorList>
            <person name="Hensen N."/>
            <person name="Bonometti L."/>
            <person name="Westerberg I."/>
            <person name="Brannstrom I.O."/>
            <person name="Guillou S."/>
            <person name="Cros-Aarteil S."/>
            <person name="Calhoun S."/>
            <person name="Haridas S."/>
            <person name="Kuo A."/>
            <person name="Mondo S."/>
            <person name="Pangilinan J."/>
            <person name="Riley R."/>
            <person name="LaButti K."/>
            <person name="Andreopoulos B."/>
            <person name="Lipzen A."/>
            <person name="Chen C."/>
            <person name="Yan M."/>
            <person name="Daum C."/>
            <person name="Ng V."/>
            <person name="Clum A."/>
            <person name="Steindorff A."/>
            <person name="Ohm R.A."/>
            <person name="Martin F."/>
            <person name="Silar P."/>
            <person name="Natvig D.O."/>
            <person name="Lalanne C."/>
            <person name="Gautier V."/>
            <person name="Ament-Velasquez S.L."/>
            <person name="Kruys A."/>
            <person name="Hutchinson M.I."/>
            <person name="Powell A.J."/>
            <person name="Barry K."/>
            <person name="Miller A.N."/>
            <person name="Grigoriev I.V."/>
            <person name="Debuchy R."/>
            <person name="Gladieux P."/>
            <person name="Hiltunen Thoren M."/>
            <person name="Johannesson H."/>
        </authorList>
    </citation>
    <scope>NUCLEOTIDE SEQUENCE</scope>
    <source>
        <strain evidence="2">CBS 123565</strain>
    </source>
</reference>
<reference evidence="2" key="2">
    <citation type="submission" date="2023-05" db="EMBL/GenBank/DDBJ databases">
        <authorList>
            <consortium name="Lawrence Berkeley National Laboratory"/>
            <person name="Steindorff A."/>
            <person name="Hensen N."/>
            <person name="Bonometti L."/>
            <person name="Westerberg I."/>
            <person name="Brannstrom I.O."/>
            <person name="Guillou S."/>
            <person name="Cros-Aarteil S."/>
            <person name="Calhoun S."/>
            <person name="Haridas S."/>
            <person name="Kuo A."/>
            <person name="Mondo S."/>
            <person name="Pangilinan J."/>
            <person name="Riley R."/>
            <person name="Labutti K."/>
            <person name="Andreopoulos B."/>
            <person name="Lipzen A."/>
            <person name="Chen C."/>
            <person name="Yanf M."/>
            <person name="Daum C."/>
            <person name="Ng V."/>
            <person name="Clum A."/>
            <person name="Ohm R."/>
            <person name="Martin F."/>
            <person name="Silar P."/>
            <person name="Natvig D."/>
            <person name="Lalanne C."/>
            <person name="Gautier V."/>
            <person name="Ament-Velasquez S.L."/>
            <person name="Kruys A."/>
            <person name="Hutchinson M.I."/>
            <person name="Powell A.J."/>
            <person name="Barry K."/>
            <person name="Miller A.N."/>
            <person name="Grigoriev I.V."/>
            <person name="Debuchy R."/>
            <person name="Gladieux P."/>
            <person name="Thoren M.H."/>
            <person name="Johannesson H."/>
        </authorList>
    </citation>
    <scope>NUCLEOTIDE SEQUENCE</scope>
    <source>
        <strain evidence="2">CBS 123565</strain>
    </source>
</reference>
<protein>
    <submittedName>
        <fullName evidence="2">Uncharacterized protein</fullName>
    </submittedName>
</protein>
<evidence type="ECO:0000313" key="3">
    <source>
        <dbReference type="Proteomes" id="UP001304895"/>
    </source>
</evidence>
<dbReference type="Proteomes" id="UP001304895">
    <property type="component" value="Unassembled WGS sequence"/>
</dbReference>
<keyword evidence="3" id="KW-1185">Reference proteome</keyword>
<sequence>MTLANTSWTMSWKPHSAHLKSCLSYYFQIFQWISVRPARAGCDAPQRYMRRLGNCFTLNQSSSGQCCLCHQRAIRRSQASNSPARPTRSTTSLVSSKSPSQADGRVEGVGVDGVVAVEEPAFADRLCEGVGRGREDDEPEGLVMDWRVGSW</sequence>
<name>A0AAN6ZFT8_9PEZI</name>
<organism evidence="2 3">
    <name type="scientific">Trichocladium antarcticum</name>
    <dbReference type="NCBI Taxonomy" id="1450529"/>
    <lineage>
        <taxon>Eukaryota</taxon>
        <taxon>Fungi</taxon>
        <taxon>Dikarya</taxon>
        <taxon>Ascomycota</taxon>
        <taxon>Pezizomycotina</taxon>
        <taxon>Sordariomycetes</taxon>
        <taxon>Sordariomycetidae</taxon>
        <taxon>Sordariales</taxon>
        <taxon>Chaetomiaceae</taxon>
        <taxon>Trichocladium</taxon>
    </lineage>
</organism>
<dbReference type="AlphaFoldDB" id="A0AAN6ZFT8"/>
<proteinExistence type="predicted"/>
<accession>A0AAN6ZFT8</accession>
<evidence type="ECO:0000313" key="2">
    <source>
        <dbReference type="EMBL" id="KAK4137585.1"/>
    </source>
</evidence>